<evidence type="ECO:0000313" key="1">
    <source>
        <dbReference type="EMBL" id="MPN25119.1"/>
    </source>
</evidence>
<dbReference type="AlphaFoldDB" id="A0A645GH47"/>
<gene>
    <name evidence="1" type="ORF">SDC9_172526</name>
</gene>
<reference evidence="1" key="1">
    <citation type="submission" date="2019-08" db="EMBL/GenBank/DDBJ databases">
        <authorList>
            <person name="Kucharzyk K."/>
            <person name="Murdoch R.W."/>
            <person name="Higgins S."/>
            <person name="Loffler F."/>
        </authorList>
    </citation>
    <scope>NUCLEOTIDE SEQUENCE</scope>
</reference>
<protein>
    <submittedName>
        <fullName evidence="1">Uncharacterized protein</fullName>
    </submittedName>
</protein>
<sequence length="200" mass="23114">MLRIYKDVIQRSELTNQLCGSLRANLVSALNVIRRVSRKRFEVRILVRKNAKLILYVFIVTNNGLIAAITQDSNIVIDQLKKVAVKGRNHNLHFRTIFHCIRCDHIICFKLCSFYVPDFHKIKGGINVWQLRKRAIFLGNGRIICPISFIFCVQLRTVVFVLAIEQCDNVSRFGQTDNFQQRADETKSSLYGFAVFTYNA</sequence>
<comment type="caution">
    <text evidence="1">The sequence shown here is derived from an EMBL/GenBank/DDBJ whole genome shotgun (WGS) entry which is preliminary data.</text>
</comment>
<organism evidence="1">
    <name type="scientific">bioreactor metagenome</name>
    <dbReference type="NCBI Taxonomy" id="1076179"/>
    <lineage>
        <taxon>unclassified sequences</taxon>
        <taxon>metagenomes</taxon>
        <taxon>ecological metagenomes</taxon>
    </lineage>
</organism>
<accession>A0A645GH47</accession>
<proteinExistence type="predicted"/>
<dbReference type="EMBL" id="VSSQ01074179">
    <property type="protein sequence ID" value="MPN25119.1"/>
    <property type="molecule type" value="Genomic_DNA"/>
</dbReference>
<name>A0A645GH47_9ZZZZ</name>